<evidence type="ECO:0000313" key="4">
    <source>
        <dbReference type="EMBL" id="TVZ05027.1"/>
    </source>
</evidence>
<dbReference type="OrthoDB" id="322908at2"/>
<evidence type="ECO:0008006" key="6">
    <source>
        <dbReference type="Google" id="ProtNLM"/>
    </source>
</evidence>
<protein>
    <recommendedName>
        <fullName evidence="6">DUF3322 and DUF2220 domain-containing protein</fullName>
    </recommendedName>
</protein>
<evidence type="ECO:0000256" key="1">
    <source>
        <dbReference type="SAM" id="MobiDB-lite"/>
    </source>
</evidence>
<keyword evidence="5" id="KW-1185">Reference proteome</keyword>
<feature type="region of interest" description="Disordered" evidence="1">
    <location>
        <begin position="1"/>
        <end position="59"/>
    </location>
</feature>
<reference evidence="4 5" key="1">
    <citation type="submission" date="2018-11" db="EMBL/GenBank/DDBJ databases">
        <title>Trebonia kvetii gen.nov., sp.nov., a novel acidophilic actinobacterium, and proposal of the new actinobacterial family Treboniaceae fam. nov.</title>
        <authorList>
            <person name="Rapoport D."/>
            <person name="Sagova-Mareckova M."/>
            <person name="Sedlacek I."/>
            <person name="Provaznik J."/>
            <person name="Kralova S."/>
            <person name="Pavlinic D."/>
            <person name="Benes V."/>
            <person name="Kopecky J."/>
        </authorList>
    </citation>
    <scope>NUCLEOTIDE SEQUENCE [LARGE SCALE GENOMIC DNA]</scope>
    <source>
        <strain evidence="4 5">15Tr583</strain>
    </source>
</reference>
<feature type="compositionally biased region" description="Basic residues" evidence="1">
    <location>
        <begin position="12"/>
        <end position="24"/>
    </location>
</feature>
<feature type="domain" description="Wadjet protein JetD C-terminal" evidence="2">
    <location>
        <begin position="248"/>
        <end position="432"/>
    </location>
</feature>
<dbReference type="InterPro" id="IPR024537">
    <property type="entry name" value="DUF3322"/>
</dbReference>
<dbReference type="Pfam" id="PF11795">
    <property type="entry name" value="DUF3322"/>
    <property type="match status" value="1"/>
</dbReference>
<evidence type="ECO:0000259" key="3">
    <source>
        <dbReference type="Pfam" id="PF11795"/>
    </source>
</evidence>
<organism evidence="4 5">
    <name type="scientific">Trebonia kvetii</name>
    <dbReference type="NCBI Taxonomy" id="2480626"/>
    <lineage>
        <taxon>Bacteria</taxon>
        <taxon>Bacillati</taxon>
        <taxon>Actinomycetota</taxon>
        <taxon>Actinomycetes</taxon>
        <taxon>Streptosporangiales</taxon>
        <taxon>Treboniaceae</taxon>
        <taxon>Trebonia</taxon>
    </lineage>
</organism>
<accession>A0A6P2C240</accession>
<name>A0A6P2C240_9ACTN</name>
<dbReference type="Pfam" id="PF09983">
    <property type="entry name" value="JetD_C"/>
    <property type="match status" value="1"/>
</dbReference>
<dbReference type="EMBL" id="RPFW01000002">
    <property type="protein sequence ID" value="TVZ05027.1"/>
    <property type="molecule type" value="Genomic_DNA"/>
</dbReference>
<feature type="domain" description="DUF3322" evidence="3">
    <location>
        <begin position="65"/>
        <end position="241"/>
    </location>
</feature>
<comment type="caution">
    <text evidence="4">The sequence shown here is derived from an EMBL/GenBank/DDBJ whole genome shotgun (WGS) entry which is preliminary data.</text>
</comment>
<proteinExistence type="predicted"/>
<dbReference type="Proteomes" id="UP000460272">
    <property type="component" value="Unassembled WGS sequence"/>
</dbReference>
<gene>
    <name evidence="4" type="ORF">EAS64_10425</name>
</gene>
<evidence type="ECO:0000313" key="5">
    <source>
        <dbReference type="Proteomes" id="UP000460272"/>
    </source>
</evidence>
<evidence type="ECO:0000259" key="2">
    <source>
        <dbReference type="Pfam" id="PF09983"/>
    </source>
</evidence>
<sequence length="451" mass="50237">MAGSRLPADHRRPARQSHRHRALHGRAVPGDEEQQEALPHPENPSRHRCRHGAGPAVKTPAQVAAEVRARLEKRWHLAIAAPSRADWPFRCALGAPAGGALEADFQRARAWARNWEDWASANDAVIDWRTRLVRGTTQPMPSHVEIRDINAAARIAGQEWPARIARGRHRLMRVREGFPQADHAAIIRAADSLPDADFTLLLEAAQWFACNSAAGLTPRQVPLPGFHGKWLNANQALIRTLTGRDDLGLNRRPTRVHFTYLDPEHRAAGRRHHESLTIGDTAEPAYQPEVTVILENKDTAVYFPPVPMGISVEGEGGKAPGAIPLIPWIRNCPHVIYWGDIDAAGLAIVNDLRSAGIEADTILMDYCTYEAYEQYGAWTDEKGRPVPCAARRNLTLLTPDEHDLYLRLTDPAWTRVRRVEQERIPLGLAAQRLASCIETQRRTGLRRTGSA</sequence>
<dbReference type="InterPro" id="IPR024534">
    <property type="entry name" value="JetD_C"/>
</dbReference>
<dbReference type="AlphaFoldDB" id="A0A6P2C240"/>